<dbReference type="Pfam" id="PF25779">
    <property type="entry name" value="Tubulin-bind_CPAP"/>
    <property type="match status" value="1"/>
</dbReference>
<dbReference type="InterPro" id="IPR047002">
    <property type="entry name" value="Tcp10_C_sf"/>
</dbReference>
<feature type="domain" description="Centromere protein J C-terminal" evidence="4">
    <location>
        <begin position="937"/>
        <end position="967"/>
    </location>
</feature>
<dbReference type="PANTHER" id="PTHR10331:SF6">
    <property type="entry name" value="SPINDLE ASSEMBLY ABNORMAL 4"/>
    <property type="match status" value="1"/>
</dbReference>
<dbReference type="InterPro" id="IPR009852">
    <property type="entry name" value="CENPJ_C_dom"/>
</dbReference>
<proteinExistence type="inferred from homology"/>
<feature type="domain" description="Centromere protein J C-terminal" evidence="4">
    <location>
        <begin position="864"/>
        <end position="896"/>
    </location>
</feature>
<accession>A0ABP0GSU7</accession>
<feature type="domain" description="Centromere protein J C-terminal" evidence="4">
    <location>
        <begin position="900"/>
        <end position="933"/>
    </location>
</feature>
<feature type="coiled-coil region" evidence="2">
    <location>
        <begin position="590"/>
        <end position="728"/>
    </location>
</feature>
<comment type="caution">
    <text evidence="6">The sequence shown here is derived from an EMBL/GenBank/DDBJ whole genome shotgun (WGS) entry which is preliminary data.</text>
</comment>
<gene>
    <name evidence="6" type="ORF">CVLEPA_LOCUS28127</name>
</gene>
<evidence type="ECO:0000256" key="2">
    <source>
        <dbReference type="SAM" id="Coils"/>
    </source>
</evidence>
<evidence type="ECO:0000256" key="1">
    <source>
        <dbReference type="ARBA" id="ARBA00005627"/>
    </source>
</evidence>
<dbReference type="Proteomes" id="UP001642483">
    <property type="component" value="Unassembled WGS sequence"/>
</dbReference>
<dbReference type="InterPro" id="IPR058029">
    <property type="entry name" value="Tubulin-bd_CENPJ"/>
</dbReference>
<evidence type="ECO:0008006" key="8">
    <source>
        <dbReference type="Google" id="ProtNLM"/>
    </source>
</evidence>
<evidence type="ECO:0000259" key="4">
    <source>
        <dbReference type="Pfam" id="PF07202"/>
    </source>
</evidence>
<protein>
    <recommendedName>
        <fullName evidence="8">Centromere protein J</fullName>
    </recommendedName>
</protein>
<feature type="domain" description="CENPJ tubulin-binding region" evidence="5">
    <location>
        <begin position="273"/>
        <end position="316"/>
    </location>
</feature>
<keyword evidence="2" id="KW-0175">Coiled coil</keyword>
<name>A0ABP0GSU7_CLALP</name>
<dbReference type="InterPro" id="IPR026581">
    <property type="entry name" value="TCP10L/CENPJ"/>
</dbReference>
<keyword evidence="7" id="KW-1185">Reference proteome</keyword>
<evidence type="ECO:0000256" key="3">
    <source>
        <dbReference type="SAM" id="MobiDB-lite"/>
    </source>
</evidence>
<dbReference type="EMBL" id="CAWYQH010000141">
    <property type="protein sequence ID" value="CAK8694790.1"/>
    <property type="molecule type" value="Genomic_DNA"/>
</dbReference>
<evidence type="ECO:0000259" key="5">
    <source>
        <dbReference type="Pfam" id="PF25779"/>
    </source>
</evidence>
<dbReference type="Pfam" id="PF07202">
    <property type="entry name" value="Tcp10_C"/>
    <property type="match status" value="3"/>
</dbReference>
<dbReference type="Gene3D" id="2.60.450.20">
    <property type="match status" value="1"/>
</dbReference>
<sequence length="982" mass="111911">MMSVRDTTGGDKMTEMKLSQTTRPMLQVYMFAIIFLVFKRVKVTVVIKMETNDIPTTNDIHSLFDQLESGQTSTQQDVIKKLQAIRLWQLMQQEELKKQQQTQLALLKSQQMPETLSPANSNIETDDDVLAIPIPTLQPLNLETVMEKSHDAEGSICLEENEVEVEHLDHVDTHLNGSIQDVDNESIMNYLNEVKIGEDQDEQVNKNSEVKVLEFALQHAGNDSDVSVQDESEDTEEVGVVTEEKSFPCDVETSFEKTSSISLEFDNVPVKGGKTFEEILEEQLKKDKANSMPKRSVASTPKRTFLRKGQGIARFNGPPKRTKFVKKPLAEKRSEQNDSCPVTIKTTHKPPKVPRDKQEIDSYVIKESELPKATSSSKVQPNVGLSENFDPPVIKPRVRKTARLVNREPIKQLCLKPVIVNPPPKPPSVGEVSDEDSFRNESAWSDVEDSVLELDATKGHDETSNETFEQMEKFCNDHYADVSTMNTLEGNDSVIMKKIEPLPPNKLMLSLFPSLRPPNKKNLYSENKKIPAKEVDVKIFKPIAEENKETRNPDPIINTEATSNDDICPSLLKTKLGEMETEIKKFQGETAKLSIVRKEEEEQLRNLKTEFEEFQRQKEDELRRLEEYKKSETKKLKKDRKIFEEHVAAIKSIPNKQDREYIQELEKRILETQEESKTKEQRLTAINNRLRSQLEVATKESSRLTERVKQLEEKLQKIEKSKEIKKKKDSNVVWKAINDIVDSIPNDDENINIDDYIGSAIEKPEIRQVRPKALSKTTRKPLVDRNDNCIKDDSKITMHDGKVERHLEDGSLQISFQNGTEKLVSPDGSTQIKFTNGDIKTISPDQTITYLYTSSGTRHTTHNNGMQVIEFSNKQVERHFPDGSKHISFQDGSSKMIKLDGTEETIYPDGTVMVVTASGEKTIEFSNGQREVHTSQFKRREYPDGTCKTVFSDGRQETRYSSGRLRIKDADGNLLVDKMLSV</sequence>
<evidence type="ECO:0000313" key="6">
    <source>
        <dbReference type="EMBL" id="CAK8694790.1"/>
    </source>
</evidence>
<evidence type="ECO:0000313" key="7">
    <source>
        <dbReference type="Proteomes" id="UP001642483"/>
    </source>
</evidence>
<dbReference type="PANTHER" id="PTHR10331">
    <property type="entry name" value="T COMPLEX PROTEIN 10"/>
    <property type="match status" value="1"/>
</dbReference>
<organism evidence="6 7">
    <name type="scientific">Clavelina lepadiformis</name>
    <name type="common">Light-bulb sea squirt</name>
    <name type="synonym">Ascidia lepadiformis</name>
    <dbReference type="NCBI Taxonomy" id="159417"/>
    <lineage>
        <taxon>Eukaryota</taxon>
        <taxon>Metazoa</taxon>
        <taxon>Chordata</taxon>
        <taxon>Tunicata</taxon>
        <taxon>Ascidiacea</taxon>
        <taxon>Aplousobranchia</taxon>
        <taxon>Clavelinidae</taxon>
        <taxon>Clavelina</taxon>
    </lineage>
</organism>
<comment type="similarity">
    <text evidence="1">Belongs to the TCP10 family.</text>
</comment>
<feature type="region of interest" description="Disordered" evidence="3">
    <location>
        <begin position="327"/>
        <end position="357"/>
    </location>
</feature>
<reference evidence="6 7" key="1">
    <citation type="submission" date="2024-02" db="EMBL/GenBank/DDBJ databases">
        <authorList>
            <person name="Daric V."/>
            <person name="Darras S."/>
        </authorList>
    </citation>
    <scope>NUCLEOTIDE SEQUENCE [LARGE SCALE GENOMIC DNA]</scope>
</reference>